<reference evidence="1" key="1">
    <citation type="submission" date="2021-03" db="EMBL/GenBank/DDBJ databases">
        <title>Draft genome sequence of rust myrtle Austropuccinia psidii MF-1, a brazilian biotype.</title>
        <authorList>
            <person name="Quecine M.C."/>
            <person name="Pachon D.M.R."/>
            <person name="Bonatelli M.L."/>
            <person name="Correr F.H."/>
            <person name="Franceschini L.M."/>
            <person name="Leite T.F."/>
            <person name="Margarido G.R.A."/>
            <person name="Almeida C.A."/>
            <person name="Ferrarezi J.A."/>
            <person name="Labate C.A."/>
        </authorList>
    </citation>
    <scope>NUCLEOTIDE SEQUENCE</scope>
    <source>
        <strain evidence="1">MF-1</strain>
    </source>
</reference>
<keyword evidence="2" id="KW-1185">Reference proteome</keyword>
<dbReference type="AlphaFoldDB" id="A0A9Q3DLK9"/>
<evidence type="ECO:0000313" key="1">
    <source>
        <dbReference type="EMBL" id="MBW0505504.1"/>
    </source>
</evidence>
<dbReference type="SUPFAM" id="SSF56672">
    <property type="entry name" value="DNA/RNA polymerases"/>
    <property type="match status" value="1"/>
</dbReference>
<dbReference type="Gene3D" id="3.30.70.270">
    <property type="match status" value="1"/>
</dbReference>
<sequence>MLRRPPYPESLKTRKEIEIHISEILDMHVIRNIGPNEIVEITTPVIITWNDGTSRLCGDFRALNNYKKPDMYPLPRIPPSLGKLEKSKYIANMDFMKSFHQNGVKQNSMELLRIIFHMGIYELSG</sequence>
<dbReference type="Proteomes" id="UP000765509">
    <property type="component" value="Unassembled WGS sequence"/>
</dbReference>
<dbReference type="EMBL" id="AVOT02018536">
    <property type="protein sequence ID" value="MBW0505504.1"/>
    <property type="molecule type" value="Genomic_DNA"/>
</dbReference>
<dbReference type="PANTHER" id="PTHR24559:SF444">
    <property type="entry name" value="REVERSE TRANSCRIPTASE DOMAIN-CONTAINING PROTEIN"/>
    <property type="match status" value="1"/>
</dbReference>
<accession>A0A9Q3DLK9</accession>
<dbReference type="InterPro" id="IPR043502">
    <property type="entry name" value="DNA/RNA_pol_sf"/>
</dbReference>
<organism evidence="1 2">
    <name type="scientific">Austropuccinia psidii MF-1</name>
    <dbReference type="NCBI Taxonomy" id="1389203"/>
    <lineage>
        <taxon>Eukaryota</taxon>
        <taxon>Fungi</taxon>
        <taxon>Dikarya</taxon>
        <taxon>Basidiomycota</taxon>
        <taxon>Pucciniomycotina</taxon>
        <taxon>Pucciniomycetes</taxon>
        <taxon>Pucciniales</taxon>
        <taxon>Sphaerophragmiaceae</taxon>
        <taxon>Austropuccinia</taxon>
    </lineage>
</organism>
<dbReference type="Gene3D" id="3.10.10.10">
    <property type="entry name" value="HIV Type 1 Reverse Transcriptase, subunit A, domain 1"/>
    <property type="match status" value="1"/>
</dbReference>
<dbReference type="InterPro" id="IPR043128">
    <property type="entry name" value="Rev_trsase/Diguanyl_cyclase"/>
</dbReference>
<comment type="caution">
    <text evidence="1">The sequence shown here is derived from an EMBL/GenBank/DDBJ whole genome shotgun (WGS) entry which is preliminary data.</text>
</comment>
<name>A0A9Q3DLK9_9BASI</name>
<protein>
    <submittedName>
        <fullName evidence="1">Uncharacterized protein</fullName>
    </submittedName>
</protein>
<evidence type="ECO:0000313" key="2">
    <source>
        <dbReference type="Proteomes" id="UP000765509"/>
    </source>
</evidence>
<gene>
    <name evidence="1" type="ORF">O181_045219</name>
</gene>
<dbReference type="InterPro" id="IPR053134">
    <property type="entry name" value="RNA-dir_DNA_polymerase"/>
</dbReference>
<dbReference type="PANTHER" id="PTHR24559">
    <property type="entry name" value="TRANSPOSON TY3-I GAG-POL POLYPROTEIN"/>
    <property type="match status" value="1"/>
</dbReference>
<proteinExistence type="predicted"/>